<accession>A0AAU9RS26</accession>
<dbReference type="GO" id="GO:0005737">
    <property type="term" value="C:cytoplasm"/>
    <property type="evidence" value="ECO:0007669"/>
    <property type="project" value="TreeGrafter"/>
</dbReference>
<dbReference type="PRINTS" id="PR00411">
    <property type="entry name" value="PNDRDTASEI"/>
</dbReference>
<feature type="compositionally biased region" description="Gly residues" evidence="9">
    <location>
        <begin position="185"/>
        <end position="195"/>
    </location>
</feature>
<feature type="non-terminal residue" evidence="12">
    <location>
        <position position="1"/>
    </location>
</feature>
<dbReference type="Pfam" id="PF05633">
    <property type="entry name" value="ROH1-like"/>
    <property type="match status" value="1"/>
</dbReference>
<dbReference type="EMBL" id="OU466858">
    <property type="protein sequence ID" value="CAH2048253.1"/>
    <property type="molecule type" value="Genomic_DNA"/>
</dbReference>
<keyword evidence="7" id="KW-0676">Redox-active center</keyword>
<dbReference type="FunFam" id="3.30.390.30:FF:000018">
    <property type="entry name" value="Monodehydroascorbate reductase"/>
    <property type="match status" value="1"/>
</dbReference>
<evidence type="ECO:0000256" key="4">
    <source>
        <dbReference type="ARBA" id="ARBA00022827"/>
    </source>
</evidence>
<dbReference type="PRINTS" id="PR00368">
    <property type="entry name" value="FADPNR"/>
</dbReference>
<dbReference type="PANTHER" id="PTHR43557:SF6">
    <property type="entry name" value="MONODEHYDROASCORBATE REDUCTASE, CHLOROPLASTIC_MITOCHONDRIAL"/>
    <property type="match status" value="1"/>
</dbReference>
<dbReference type="InterPro" id="IPR023753">
    <property type="entry name" value="FAD/NAD-binding_dom"/>
</dbReference>
<dbReference type="SUPFAM" id="SSF51905">
    <property type="entry name" value="FAD/NAD(P)-binding domain"/>
    <property type="match status" value="2"/>
</dbReference>
<dbReference type="InterPro" id="IPR050446">
    <property type="entry name" value="FAD-oxidoreductase/Apoptosis"/>
</dbReference>
<dbReference type="Gene3D" id="3.30.390.30">
    <property type="match status" value="1"/>
</dbReference>
<feature type="domain" description="Monodehydroascorbate reductase 3-like C-terminal" evidence="11">
    <location>
        <begin position="798"/>
        <end position="878"/>
    </location>
</feature>
<dbReference type="InterPro" id="IPR016156">
    <property type="entry name" value="FAD/NAD-linked_Rdtase_dimer_sf"/>
</dbReference>
<dbReference type="Pfam" id="PF07992">
    <property type="entry name" value="Pyr_redox_2"/>
    <property type="match status" value="1"/>
</dbReference>
<evidence type="ECO:0000259" key="11">
    <source>
        <dbReference type="Pfam" id="PF21791"/>
    </source>
</evidence>
<dbReference type="Proteomes" id="UP000836841">
    <property type="component" value="Chromosome 2"/>
</dbReference>
<proteinExistence type="inferred from homology"/>
<evidence type="ECO:0000256" key="8">
    <source>
        <dbReference type="ARBA" id="ARBA00038920"/>
    </source>
</evidence>
<feature type="compositionally biased region" description="Low complexity" evidence="9">
    <location>
        <begin position="200"/>
        <end position="219"/>
    </location>
</feature>
<dbReference type="Gene3D" id="3.50.50.60">
    <property type="entry name" value="FAD/NAD(P)-binding domain"/>
    <property type="match status" value="2"/>
</dbReference>
<reference evidence="12 13" key="1">
    <citation type="submission" date="2022-03" db="EMBL/GenBank/DDBJ databases">
        <authorList>
            <person name="Nunn A."/>
            <person name="Chopra R."/>
            <person name="Nunn A."/>
            <person name="Contreras Garrido A."/>
        </authorList>
    </citation>
    <scope>NUCLEOTIDE SEQUENCE [LARGE SCALE GENOMIC DNA]</scope>
</reference>
<evidence type="ECO:0000256" key="9">
    <source>
        <dbReference type="SAM" id="MobiDB-lite"/>
    </source>
</evidence>
<comment type="cofactor">
    <cofactor evidence="1">
        <name>FAD</name>
        <dbReference type="ChEBI" id="CHEBI:57692"/>
    </cofactor>
</comment>
<gene>
    <name evidence="12" type="ORF">TAV2_LOCUS7401</name>
</gene>
<evidence type="ECO:0000256" key="1">
    <source>
        <dbReference type="ARBA" id="ARBA00001974"/>
    </source>
</evidence>
<dbReference type="InterPro" id="IPR008511">
    <property type="entry name" value="ROH1-like"/>
</dbReference>
<organism evidence="12 13">
    <name type="scientific">Thlaspi arvense</name>
    <name type="common">Field penny-cress</name>
    <dbReference type="NCBI Taxonomy" id="13288"/>
    <lineage>
        <taxon>Eukaryota</taxon>
        <taxon>Viridiplantae</taxon>
        <taxon>Streptophyta</taxon>
        <taxon>Embryophyta</taxon>
        <taxon>Tracheophyta</taxon>
        <taxon>Spermatophyta</taxon>
        <taxon>Magnoliopsida</taxon>
        <taxon>eudicotyledons</taxon>
        <taxon>Gunneridae</taxon>
        <taxon>Pentapetalae</taxon>
        <taxon>rosids</taxon>
        <taxon>malvids</taxon>
        <taxon>Brassicales</taxon>
        <taxon>Brassicaceae</taxon>
        <taxon>Thlaspideae</taxon>
        <taxon>Thlaspi</taxon>
    </lineage>
</organism>
<dbReference type="EC" id="1.6.5.4" evidence="8"/>
<evidence type="ECO:0000313" key="13">
    <source>
        <dbReference type="Proteomes" id="UP000836841"/>
    </source>
</evidence>
<dbReference type="InterPro" id="IPR036188">
    <property type="entry name" value="FAD/NAD-bd_sf"/>
</dbReference>
<comment type="similarity">
    <text evidence="2">Belongs to the FAD-dependent oxidoreductase family.</text>
</comment>
<dbReference type="InterPro" id="IPR048618">
    <property type="entry name" value="MDHAR3-like_C"/>
</dbReference>
<protein>
    <recommendedName>
        <fullName evidence="8">monodehydroascorbate reductase (NADH)</fullName>
        <ecNumber evidence="8">1.6.5.4</ecNumber>
    </recommendedName>
</protein>
<feature type="domain" description="FAD/NAD(P)-binding" evidence="10">
    <location>
        <begin position="467"/>
        <end position="780"/>
    </location>
</feature>
<evidence type="ECO:0000259" key="10">
    <source>
        <dbReference type="Pfam" id="PF07992"/>
    </source>
</evidence>
<dbReference type="Pfam" id="PF21791">
    <property type="entry name" value="MDHAR3-like_C"/>
    <property type="match status" value="1"/>
</dbReference>
<keyword evidence="13" id="KW-1185">Reference proteome</keyword>
<name>A0AAU9RS26_THLAR</name>
<keyword evidence="6" id="KW-0520">NAD</keyword>
<keyword evidence="4" id="KW-0274">FAD</keyword>
<evidence type="ECO:0000256" key="3">
    <source>
        <dbReference type="ARBA" id="ARBA00022630"/>
    </source>
</evidence>
<dbReference type="AlphaFoldDB" id="A0AAU9RS26"/>
<dbReference type="PANTHER" id="PTHR43557">
    <property type="entry name" value="APOPTOSIS-INDUCING FACTOR 1"/>
    <property type="match status" value="1"/>
</dbReference>
<keyword evidence="3" id="KW-0285">Flavoprotein</keyword>
<feature type="region of interest" description="Disordered" evidence="9">
    <location>
        <begin position="184"/>
        <end position="219"/>
    </location>
</feature>
<sequence>PAQDNQGSFLGRISIRRNQFVDVNNEQEQEDLELFQKHIADRFTELLSPPPQQQPPSDEANTVASVAATEQIMSVTWLRKLMDVFLCCEAEFKAILLMGRDPTQISKPPFDRLVPEMLERSIKALDICTAVVNGIDSVRHYQRLAEIAVAAFEQRPLGDGNVRRGRRALANLVVALSLEDKENVSGGGGGGGGGNKTAERSWSFGRRSGGSSAASKGGATIGQLKSSSWAVGRNWSAAKQIHAMTANLTPPRGNEAAGLPQPMFIMSTVMVFVMWVLTAAVPCQERSGLANHLPVPPKHLNWAQSLIGIHEKIGDEWKKKEKKGSAGLMEEMTRMEKLGHSLIEFADAFRYPAEKDAAESAAAQVAEMAEICRRMEEELVPLQQQIREVFHRIVRSRAEILEVLDQAVRRVMALASSTLPTKTGLSLWCPTSPSLARRFPARFSPIGSRIASRGLVTASFANENREFVIIGGGNAAGYAARTFVENGMADGRLCIVTKEAYAPYERPALTKAYLFPPEKKPARLPGFHTCVGGGGERQTPDWYKEKGIEMIYEDPVTGADFEKQTLTTTTGKQLKYGSLIIATGCTASRFPDKIGGNLPGVHYIREVADADSLISSLGKAKKVVIVGGGYIGMEVAAAAVAWNLDTTIVFPEDHLLQRLFTPSLAQKYEELYRQNGVKFVKGASINNLEAGSDGRVSAVKLADGSTIEADTVVIGIGAKPAIGPFETLAMNKSIGGIQVDGLFRTSTPGIFAIGDVAAFPLKIYDRMTRVEHVDHARRSAQHCVKSLLTAHTDTYDYLPYFYSRVFEYEGSSRKVWWQFFGDNVGEAVEVGNFDPKIATFWIDSGRLKGVLVESGSPEEFQLLPKLARSQPIVDKAKLASASSVEEALEIAQAALQS</sequence>
<keyword evidence="5" id="KW-0560">Oxidoreductase</keyword>
<evidence type="ECO:0000256" key="2">
    <source>
        <dbReference type="ARBA" id="ARBA00006442"/>
    </source>
</evidence>
<evidence type="ECO:0000256" key="5">
    <source>
        <dbReference type="ARBA" id="ARBA00023002"/>
    </source>
</evidence>
<evidence type="ECO:0000256" key="7">
    <source>
        <dbReference type="ARBA" id="ARBA00023284"/>
    </source>
</evidence>
<evidence type="ECO:0000256" key="6">
    <source>
        <dbReference type="ARBA" id="ARBA00023027"/>
    </source>
</evidence>
<dbReference type="GO" id="GO:0016656">
    <property type="term" value="F:monodehydroascorbate reductase (NADH) activity"/>
    <property type="evidence" value="ECO:0007669"/>
    <property type="project" value="UniProtKB-EC"/>
</dbReference>
<evidence type="ECO:0000313" key="12">
    <source>
        <dbReference type="EMBL" id="CAH2048253.1"/>
    </source>
</evidence>